<feature type="region of interest" description="Disordered" evidence="3">
    <location>
        <begin position="242"/>
        <end position="272"/>
    </location>
</feature>
<gene>
    <name evidence="5" type="ORF">PA27867_2721</name>
</gene>
<keyword evidence="6" id="KW-1185">Reference proteome</keyword>
<dbReference type="PANTHER" id="PTHR11364">
    <property type="entry name" value="THIOSULFATE SULFERTANSFERASE"/>
    <property type="match status" value="1"/>
</dbReference>
<dbReference type="CDD" id="cd01448">
    <property type="entry name" value="TST_Repeat_1"/>
    <property type="match status" value="1"/>
</dbReference>
<dbReference type="STRING" id="670052.PA27867_2721"/>
<accession>A0A1B1BM96</accession>
<protein>
    <submittedName>
        <fullName evidence="5">Thiosulfate sulfurtransferase</fullName>
    </submittedName>
</protein>
<dbReference type="InterPro" id="IPR001763">
    <property type="entry name" value="Rhodanese-like_dom"/>
</dbReference>
<dbReference type="PATRIC" id="fig|670052.7.peg.2796"/>
<dbReference type="CDD" id="cd01449">
    <property type="entry name" value="TST_Repeat_2"/>
    <property type="match status" value="1"/>
</dbReference>
<dbReference type="InterPro" id="IPR001307">
    <property type="entry name" value="Thiosulphate_STrfase_CS"/>
</dbReference>
<evidence type="ECO:0000259" key="4">
    <source>
        <dbReference type="PROSITE" id="PS50206"/>
    </source>
</evidence>
<organism evidence="5 6">
    <name type="scientific">Cryobacterium arcticum</name>
    <dbReference type="NCBI Taxonomy" id="670052"/>
    <lineage>
        <taxon>Bacteria</taxon>
        <taxon>Bacillati</taxon>
        <taxon>Actinomycetota</taxon>
        <taxon>Actinomycetes</taxon>
        <taxon>Micrococcales</taxon>
        <taxon>Microbacteriaceae</taxon>
        <taxon>Cryobacterium</taxon>
    </lineage>
</organism>
<keyword evidence="1 5" id="KW-0808">Transferase</keyword>
<dbReference type="SUPFAM" id="SSF52821">
    <property type="entry name" value="Rhodanese/Cell cycle control phosphatase"/>
    <property type="match status" value="3"/>
</dbReference>
<dbReference type="PROSITE" id="PS50206">
    <property type="entry name" value="RHODANESE_3"/>
    <property type="match status" value="2"/>
</dbReference>
<dbReference type="KEGG" id="cart:PA27867_2721"/>
<dbReference type="InterPro" id="IPR036873">
    <property type="entry name" value="Rhodanese-like_dom_sf"/>
</dbReference>
<feature type="domain" description="Rhodanese" evidence="4">
    <location>
        <begin position="162"/>
        <end position="325"/>
    </location>
</feature>
<evidence type="ECO:0000313" key="5">
    <source>
        <dbReference type="EMBL" id="ANP73661.1"/>
    </source>
</evidence>
<proteinExistence type="predicted"/>
<feature type="domain" description="Rhodanese" evidence="4">
    <location>
        <begin position="16"/>
        <end position="134"/>
    </location>
</feature>
<dbReference type="PANTHER" id="PTHR11364:SF27">
    <property type="entry name" value="SULFURTRANSFERASE"/>
    <property type="match status" value="1"/>
</dbReference>
<dbReference type="OrthoDB" id="9770030at2"/>
<evidence type="ECO:0000256" key="2">
    <source>
        <dbReference type="ARBA" id="ARBA00022737"/>
    </source>
</evidence>
<dbReference type="SMART" id="SM00450">
    <property type="entry name" value="RHOD"/>
    <property type="match status" value="2"/>
</dbReference>
<keyword evidence="2" id="KW-0677">Repeat</keyword>
<name>A0A1B1BM96_9MICO</name>
<evidence type="ECO:0000313" key="6">
    <source>
        <dbReference type="Proteomes" id="UP000092582"/>
    </source>
</evidence>
<dbReference type="Proteomes" id="UP000092582">
    <property type="component" value="Chromosome 1"/>
</dbReference>
<dbReference type="GO" id="GO:0004792">
    <property type="term" value="F:thiosulfate-cyanide sulfurtransferase activity"/>
    <property type="evidence" value="ECO:0007669"/>
    <property type="project" value="InterPro"/>
</dbReference>
<reference evidence="5 6" key="1">
    <citation type="submission" date="2016-06" db="EMBL/GenBank/DDBJ databases">
        <title>Genome sequencing of Cryobacterium arcticum PAMC 27867.</title>
        <authorList>
            <person name="Lee J."/>
            <person name="Kim O.-S."/>
        </authorList>
    </citation>
    <scope>NUCLEOTIDE SEQUENCE [LARGE SCALE GENOMIC DNA]</scope>
    <source>
        <strain evidence="5 6">PAMC 27867</strain>
    </source>
</reference>
<dbReference type="EMBL" id="CP016282">
    <property type="protein sequence ID" value="ANP73661.1"/>
    <property type="molecule type" value="Genomic_DNA"/>
</dbReference>
<evidence type="ECO:0000256" key="3">
    <source>
        <dbReference type="SAM" id="MobiDB-lite"/>
    </source>
</evidence>
<dbReference type="Gene3D" id="3.40.250.10">
    <property type="entry name" value="Rhodanese-like domain"/>
    <property type="match status" value="2"/>
</dbReference>
<sequence length="332" mass="33633">MHTLITPADLAALLVVGPAPRILDVRWKLGGPPGRTEFRRGHLPGAVYVDLDTELAGHGEPTDGRHPLPAPDDLQAAARGWGLNDGDTVVVYDDLGNMSSARAWWLLRNAGVRDVRLLDGGLGAWRADGLPVVEGEEPVTPGSVTLGFGALPTLDADAAAALAQDGVLLDARAAERYRGDSEPIDPRAGHIPGAVNAPTGGNLDADGRFLPAAELRARFEALGVRAWPGADAAAGRVGELASAGAPASPVGTTSGAADGDETEAGPDASGGAAAVPDAGFDVGVYCGSGVTAAHEAVALTLAGFAPALYPGSWSQWSNMPDRPVATGDAPGH</sequence>
<dbReference type="AlphaFoldDB" id="A0A1B1BM96"/>
<dbReference type="Pfam" id="PF00581">
    <property type="entry name" value="Rhodanese"/>
    <property type="match status" value="1"/>
</dbReference>
<evidence type="ECO:0000256" key="1">
    <source>
        <dbReference type="ARBA" id="ARBA00022679"/>
    </source>
</evidence>
<dbReference type="PROSITE" id="PS00380">
    <property type="entry name" value="RHODANESE_1"/>
    <property type="match status" value="1"/>
</dbReference>
<dbReference type="InterPro" id="IPR045078">
    <property type="entry name" value="TST/MPST-like"/>
</dbReference>
<dbReference type="RefSeq" id="WP_084021160.1">
    <property type="nucleotide sequence ID" value="NZ_CP016282.1"/>
</dbReference>